<dbReference type="SUPFAM" id="SSF46938">
    <property type="entry name" value="CRAL/TRIO N-terminal domain"/>
    <property type="match status" value="1"/>
</dbReference>
<evidence type="ECO:0000313" key="3">
    <source>
        <dbReference type="Proteomes" id="UP000183832"/>
    </source>
</evidence>
<proteinExistence type="predicted"/>
<organism evidence="2 3">
    <name type="scientific">Clunio marinus</name>
    <dbReference type="NCBI Taxonomy" id="568069"/>
    <lineage>
        <taxon>Eukaryota</taxon>
        <taxon>Metazoa</taxon>
        <taxon>Ecdysozoa</taxon>
        <taxon>Arthropoda</taxon>
        <taxon>Hexapoda</taxon>
        <taxon>Insecta</taxon>
        <taxon>Pterygota</taxon>
        <taxon>Neoptera</taxon>
        <taxon>Endopterygota</taxon>
        <taxon>Diptera</taxon>
        <taxon>Nematocera</taxon>
        <taxon>Chironomoidea</taxon>
        <taxon>Chironomidae</taxon>
        <taxon>Clunio</taxon>
    </lineage>
</organism>
<accession>A0A1J1HM30</accession>
<dbReference type="GO" id="GO:0016020">
    <property type="term" value="C:membrane"/>
    <property type="evidence" value="ECO:0007669"/>
    <property type="project" value="TreeGrafter"/>
</dbReference>
<dbReference type="PANTHER" id="PTHR10174">
    <property type="entry name" value="ALPHA-TOCOPHEROL TRANSFER PROTEIN-RELATED"/>
    <property type="match status" value="1"/>
</dbReference>
<dbReference type="InterPro" id="IPR036865">
    <property type="entry name" value="CRAL-TRIO_dom_sf"/>
</dbReference>
<gene>
    <name evidence="2" type="primary">similar to Clavesin-1</name>
    <name evidence="2" type="ORF">CLUMA_CG002595</name>
</gene>
<evidence type="ECO:0000313" key="2">
    <source>
        <dbReference type="EMBL" id="CRK88987.1"/>
    </source>
</evidence>
<dbReference type="InterPro" id="IPR001251">
    <property type="entry name" value="CRAL-TRIO_dom"/>
</dbReference>
<evidence type="ECO:0000259" key="1">
    <source>
        <dbReference type="PROSITE" id="PS50191"/>
    </source>
</evidence>
<dbReference type="PANTHER" id="PTHR10174:SF166">
    <property type="entry name" value="LD40136P"/>
    <property type="match status" value="1"/>
</dbReference>
<dbReference type="InterPro" id="IPR011074">
    <property type="entry name" value="CRAL/TRIO_N_dom"/>
</dbReference>
<dbReference type="GO" id="GO:1902936">
    <property type="term" value="F:phosphatidylinositol bisphosphate binding"/>
    <property type="evidence" value="ECO:0007669"/>
    <property type="project" value="TreeGrafter"/>
</dbReference>
<dbReference type="PROSITE" id="PS50191">
    <property type="entry name" value="CRAL_TRIO"/>
    <property type="match status" value="1"/>
</dbReference>
<protein>
    <submittedName>
        <fullName evidence="2">CLUMA_CG002595, isoform A</fullName>
    </submittedName>
</protein>
<dbReference type="Gene3D" id="1.10.8.20">
    <property type="entry name" value="N-terminal domain of phosphatidylinositol transfer protein sec14p"/>
    <property type="match status" value="1"/>
</dbReference>
<keyword evidence="3" id="KW-1185">Reference proteome</keyword>
<feature type="domain" description="CRAL-TRIO" evidence="1">
    <location>
        <begin position="84"/>
        <end position="251"/>
    </location>
</feature>
<dbReference type="OrthoDB" id="7786191at2759"/>
<dbReference type="EMBL" id="CVRI01000010">
    <property type="protein sequence ID" value="CRK88987.1"/>
    <property type="molecule type" value="Genomic_DNA"/>
</dbReference>
<dbReference type="SUPFAM" id="SSF52087">
    <property type="entry name" value="CRAL/TRIO domain"/>
    <property type="match status" value="1"/>
</dbReference>
<reference evidence="2 3" key="1">
    <citation type="submission" date="2015-04" db="EMBL/GenBank/DDBJ databases">
        <authorList>
            <person name="Syromyatnikov M.Y."/>
            <person name="Popov V.N."/>
        </authorList>
    </citation>
    <scope>NUCLEOTIDE SEQUENCE [LARGE SCALE GENOMIC DNA]</scope>
</reference>
<dbReference type="Pfam" id="PF00650">
    <property type="entry name" value="CRAL_TRIO"/>
    <property type="match status" value="1"/>
</dbReference>
<dbReference type="SMART" id="SM00516">
    <property type="entry name" value="SEC14"/>
    <property type="match status" value="1"/>
</dbReference>
<dbReference type="PRINTS" id="PR00180">
    <property type="entry name" value="CRETINALDHBP"/>
</dbReference>
<dbReference type="Proteomes" id="UP000183832">
    <property type="component" value="Unassembled WGS sequence"/>
</dbReference>
<name>A0A1J1HM30_9DIPT</name>
<sequence length="289" mass="34341">MSLSAKFIEKARRELGEDSERREECLRQFREWIVCHRFIKRCRQDDNFLLQFLRIRKFNLANAFESFEKFFLFRKKYEKWCNVDDDALKKVWQLYDLGYAYPLMERDEEGKRIIFVQARKFDTKIFNSTDAIRLLGLIVLVLLEEEETQIAGISTISDFTGVGFSYFNIFSMRDVREFADCVKHASVGREKENYFVNLPAIAAFLFEIGRKALTEKLRQRLIIMKNMDHLRSQIDDNLLPKEHGGIIPEAEMMKAFKDFYKIQEDKVNELNDSHIDWELIDSKDTCSVM</sequence>
<dbReference type="STRING" id="568069.A0A1J1HM30"/>
<dbReference type="Gene3D" id="3.40.525.10">
    <property type="entry name" value="CRAL-TRIO lipid binding domain"/>
    <property type="match status" value="1"/>
</dbReference>
<dbReference type="InterPro" id="IPR036273">
    <property type="entry name" value="CRAL/TRIO_N_dom_sf"/>
</dbReference>
<dbReference type="SMART" id="SM01100">
    <property type="entry name" value="CRAL_TRIO_N"/>
    <property type="match status" value="1"/>
</dbReference>
<dbReference type="AlphaFoldDB" id="A0A1J1HM30"/>